<dbReference type="OrthoDB" id="6256716at2759"/>
<keyword evidence="3" id="KW-0472">Membrane</keyword>
<feature type="domain" description="Phosphatidylinositol N-acetylglucosaminyltransferase subunit H conserved" evidence="4">
    <location>
        <begin position="88"/>
        <end position="157"/>
    </location>
</feature>
<feature type="transmembrane region" description="Helical" evidence="3">
    <location>
        <begin position="63"/>
        <end position="82"/>
    </location>
</feature>
<dbReference type="UniPathway" id="UPA00196"/>
<dbReference type="RefSeq" id="XP_028677722.1">
    <property type="nucleotide sequence ID" value="XM_028821889.2"/>
</dbReference>
<keyword evidence="3" id="KW-1133">Transmembrane helix</keyword>
<evidence type="ECO:0000256" key="1">
    <source>
        <dbReference type="ARBA" id="ARBA00004687"/>
    </source>
</evidence>
<reference evidence="5" key="2">
    <citation type="submission" date="2025-08" db="UniProtKB">
        <authorList>
            <consortium name="Ensembl"/>
        </authorList>
    </citation>
    <scope>IDENTIFICATION</scope>
</reference>
<reference evidence="5" key="1">
    <citation type="submission" date="2021-06" db="EMBL/GenBank/DDBJ databases">
        <authorList>
            <consortium name="Wellcome Sanger Institute Data Sharing"/>
        </authorList>
    </citation>
    <scope>NUCLEOTIDE SEQUENCE [LARGE SCALE GENOMIC DNA]</scope>
</reference>
<dbReference type="GO" id="GO:0006506">
    <property type="term" value="P:GPI anchor biosynthetic process"/>
    <property type="evidence" value="ECO:0007669"/>
    <property type="project" value="UniProtKB-UniPathway"/>
</dbReference>
<dbReference type="RefSeq" id="XP_028677721.1">
    <property type="nucleotide sequence ID" value="XM_028821888.2"/>
</dbReference>
<dbReference type="PANTHER" id="PTHR15231:SF1">
    <property type="entry name" value="PHOSPHATIDYLINOSITOL N-ACETYLGLUCOSAMINYLTRANSFERASE SUBUNIT H"/>
    <property type="match status" value="1"/>
</dbReference>
<accession>A0A8C4TNV6</accession>
<dbReference type="Ensembl" id="ENSECRT00000032811.1">
    <property type="protein sequence ID" value="ENSECRP00000032097.1"/>
    <property type="gene ID" value="ENSECRG00000021757.1"/>
</dbReference>
<protein>
    <submittedName>
        <fullName evidence="5">Phosphatidylinositol glycan anchor biosynthesis, class H</fullName>
    </submittedName>
</protein>
<evidence type="ECO:0000256" key="2">
    <source>
        <dbReference type="ARBA" id="ARBA00009610"/>
    </source>
</evidence>
<dbReference type="CTD" id="5283"/>
<evidence type="ECO:0000259" key="4">
    <source>
        <dbReference type="Pfam" id="PF10181"/>
    </source>
</evidence>
<dbReference type="Proteomes" id="UP000694620">
    <property type="component" value="Chromosome 16"/>
</dbReference>
<evidence type="ECO:0000313" key="6">
    <source>
        <dbReference type="Proteomes" id="UP000694620"/>
    </source>
</evidence>
<keyword evidence="6" id="KW-1185">Reference proteome</keyword>
<comment type="pathway">
    <text evidence="1">Glycolipid biosynthesis; glycosylphosphatidylinositol-anchor biosynthesis.</text>
</comment>
<dbReference type="InterPro" id="IPR044215">
    <property type="entry name" value="PIG-H"/>
</dbReference>
<reference evidence="5" key="3">
    <citation type="submission" date="2025-09" db="UniProtKB">
        <authorList>
            <consortium name="Ensembl"/>
        </authorList>
    </citation>
    <scope>IDENTIFICATION</scope>
</reference>
<dbReference type="GeneTree" id="ENSGT00390000011890"/>
<keyword evidence="3" id="KW-0812">Transmembrane</keyword>
<dbReference type="PANTHER" id="PTHR15231">
    <property type="entry name" value="PHOSPHATIDYLINOSITOL N-ACETYLGLUCOSAMINYLTRANSFERASE SUBUNIT H"/>
    <property type="match status" value="1"/>
</dbReference>
<sequence>MSDEAFSDINGNRISLDCQRHSDFCGEFTVSSPKLSFLKVTGCTCALWLCAYTIFFFTEVTEVLSVAIMLSLVGMMGHLHFLKIDHESLLVIGSLGIQMTSSYASGRESTTFIEMSKVKDVVINEAIYMQRVIYYLCILLKEPLHPNEVGDIVPVFQSCKPRLNCLIEIYKQCQEILAQS</sequence>
<proteinExistence type="inferred from homology"/>
<dbReference type="AlphaFoldDB" id="A0A8C4TNV6"/>
<name>A0A8C4TNV6_ERPCA</name>
<evidence type="ECO:0000313" key="5">
    <source>
        <dbReference type="Ensembl" id="ENSECRP00000032097.1"/>
    </source>
</evidence>
<feature type="transmembrane region" description="Helical" evidence="3">
    <location>
        <begin position="37"/>
        <end position="57"/>
    </location>
</feature>
<dbReference type="Pfam" id="PF10181">
    <property type="entry name" value="PIG-H"/>
    <property type="match status" value="1"/>
</dbReference>
<dbReference type="GeneID" id="114666860"/>
<dbReference type="InterPro" id="IPR019328">
    <property type="entry name" value="PIGH-H_dom"/>
</dbReference>
<gene>
    <name evidence="5" type="primary">PIGH</name>
    <name evidence="5" type="synonym">pigh</name>
</gene>
<comment type="similarity">
    <text evidence="2">Belongs to the PIGH family.</text>
</comment>
<dbReference type="GO" id="GO:0000506">
    <property type="term" value="C:glycosylphosphatidylinositol-N-acetylglucosaminyltransferase (GPI-GnT) complex"/>
    <property type="evidence" value="ECO:0007669"/>
    <property type="project" value="InterPro"/>
</dbReference>
<evidence type="ECO:0000256" key="3">
    <source>
        <dbReference type="SAM" id="Phobius"/>
    </source>
</evidence>
<dbReference type="RefSeq" id="XP_028677723.1">
    <property type="nucleotide sequence ID" value="XM_028821890.2"/>
</dbReference>
<organism evidence="5 6">
    <name type="scientific">Erpetoichthys calabaricus</name>
    <name type="common">Rope fish</name>
    <name type="synonym">Calamoichthys calabaricus</name>
    <dbReference type="NCBI Taxonomy" id="27687"/>
    <lineage>
        <taxon>Eukaryota</taxon>
        <taxon>Metazoa</taxon>
        <taxon>Chordata</taxon>
        <taxon>Craniata</taxon>
        <taxon>Vertebrata</taxon>
        <taxon>Euteleostomi</taxon>
        <taxon>Actinopterygii</taxon>
        <taxon>Polypteriformes</taxon>
        <taxon>Polypteridae</taxon>
        <taxon>Erpetoichthys</taxon>
    </lineage>
</organism>